<name>A0A286UEV0_9AGAM</name>
<organism evidence="2 3">
    <name type="scientific">Pyrrhoderma noxium</name>
    <dbReference type="NCBI Taxonomy" id="2282107"/>
    <lineage>
        <taxon>Eukaryota</taxon>
        <taxon>Fungi</taxon>
        <taxon>Dikarya</taxon>
        <taxon>Basidiomycota</taxon>
        <taxon>Agaricomycotina</taxon>
        <taxon>Agaricomycetes</taxon>
        <taxon>Hymenochaetales</taxon>
        <taxon>Hymenochaetaceae</taxon>
        <taxon>Pyrrhoderma</taxon>
    </lineage>
</organism>
<comment type="caution">
    <text evidence="2">The sequence shown here is derived from an EMBL/GenBank/DDBJ whole genome shotgun (WGS) entry which is preliminary data.</text>
</comment>
<reference evidence="2 3" key="1">
    <citation type="journal article" date="2017" name="Mol. Ecol.">
        <title>Comparative and population genomic landscape of Phellinus noxius: A hypervariable fungus causing root rot in trees.</title>
        <authorList>
            <person name="Chung C.L."/>
            <person name="Lee T.J."/>
            <person name="Akiba M."/>
            <person name="Lee H.H."/>
            <person name="Kuo T.H."/>
            <person name="Liu D."/>
            <person name="Ke H.M."/>
            <person name="Yokoi T."/>
            <person name="Roa M.B."/>
            <person name="Lu M.J."/>
            <person name="Chang Y.Y."/>
            <person name="Ann P.J."/>
            <person name="Tsai J.N."/>
            <person name="Chen C.Y."/>
            <person name="Tzean S.S."/>
            <person name="Ota Y."/>
            <person name="Hattori T."/>
            <person name="Sahashi N."/>
            <person name="Liou R.F."/>
            <person name="Kikuchi T."/>
            <person name="Tsai I.J."/>
        </authorList>
    </citation>
    <scope>NUCLEOTIDE SEQUENCE [LARGE SCALE GENOMIC DNA]</scope>
    <source>
        <strain evidence="2 3">FFPRI411160</strain>
    </source>
</reference>
<dbReference type="AlphaFoldDB" id="A0A286UEV0"/>
<sequence length="315" mass="35700">MAEQSVMVRDISVKLIYKPEELYINQVYFQGVCNGRREPRTGRACLYWVITILCEHRKEGSSDLANRLLRTSPANARGSLFGQYLREIPTSGSHHSHTRTQTHNHNSVPARVVRSSGYSTSRTPREGAHISTNSTNNRGPAAHPINRHSILTNSLPNQVQTPYINPTAPLVTNPRSSIISQTYCYVRLATKIHRNDMEQFLRAKDSVPVQLVLAHPCSIRPVGCRDDTWFTLPVIGENSTIYDLIYEIKLRRRDRFFSDKDGEGSLKLMKTILKDMADKRIVDRNSTAFGRAIQLGPGPWGSSYYIADDNSRFKE</sequence>
<dbReference type="InParanoid" id="A0A286UEV0"/>
<protein>
    <submittedName>
        <fullName evidence="2">Uncharacterized protein</fullName>
    </submittedName>
</protein>
<dbReference type="EMBL" id="NBII01000006">
    <property type="protein sequence ID" value="PAV18136.1"/>
    <property type="molecule type" value="Genomic_DNA"/>
</dbReference>
<dbReference type="Proteomes" id="UP000217199">
    <property type="component" value="Unassembled WGS sequence"/>
</dbReference>
<gene>
    <name evidence="2" type="ORF">PNOK_0662200</name>
</gene>
<proteinExistence type="predicted"/>
<evidence type="ECO:0000313" key="2">
    <source>
        <dbReference type="EMBL" id="PAV18136.1"/>
    </source>
</evidence>
<feature type="region of interest" description="Disordered" evidence="1">
    <location>
        <begin position="116"/>
        <end position="140"/>
    </location>
</feature>
<accession>A0A286UEV0</accession>
<keyword evidence="3" id="KW-1185">Reference proteome</keyword>
<evidence type="ECO:0000256" key="1">
    <source>
        <dbReference type="SAM" id="MobiDB-lite"/>
    </source>
</evidence>
<evidence type="ECO:0000313" key="3">
    <source>
        <dbReference type="Proteomes" id="UP000217199"/>
    </source>
</evidence>